<evidence type="ECO:0000313" key="1">
    <source>
        <dbReference type="EMBL" id="UFZ01978.1"/>
    </source>
</evidence>
<organism evidence="1 2">
    <name type="scientific">Bradyrhizobium ontarionense</name>
    <dbReference type="NCBI Taxonomy" id="2898149"/>
    <lineage>
        <taxon>Bacteria</taxon>
        <taxon>Pseudomonadati</taxon>
        <taxon>Pseudomonadota</taxon>
        <taxon>Alphaproteobacteria</taxon>
        <taxon>Hyphomicrobiales</taxon>
        <taxon>Nitrobacteraceae</taxon>
        <taxon>Bradyrhizobium</taxon>
    </lineage>
</organism>
<sequence length="125" mass="13220">MLATKMVLAAVSPTGDMTDETTASLIHAQIPGVDTLSDADRGVDMSLVDLDEGVRLPLVSKAVRATGRNTAAGLRHPHPTDRTRAVLRPARRNGEPVKSAAVSCRQLDPIARFLASAKIGPRCQA</sequence>
<reference evidence="1" key="1">
    <citation type="journal article" date="2024" name="Antonie Van Leeuwenhoek">
        <title>Bradyrhizobium ontarionense sp. nov., a novel bacterial symbiont isolated from Aeschynomene indica (Indian jointvetch), harbours photosynthesis, nitrogen fixation and nitrous oxide (N2O) reductase genes.</title>
        <authorList>
            <person name="Bromfield E.S.P."/>
            <person name="Cloutier S."/>
        </authorList>
    </citation>
    <scope>NUCLEOTIDE SEQUENCE</scope>
    <source>
        <strain evidence="1">A19</strain>
    </source>
</reference>
<dbReference type="RefSeq" id="WP_231317771.1">
    <property type="nucleotide sequence ID" value="NZ_CP088156.1"/>
</dbReference>
<accession>A0ABY3R460</accession>
<proteinExistence type="predicted"/>
<dbReference type="EMBL" id="CP088156">
    <property type="protein sequence ID" value="UFZ01978.1"/>
    <property type="molecule type" value="Genomic_DNA"/>
</dbReference>
<name>A0ABY3R460_9BRAD</name>
<dbReference type="Proteomes" id="UP001431010">
    <property type="component" value="Chromosome"/>
</dbReference>
<protein>
    <submittedName>
        <fullName evidence="1">Uncharacterized protein</fullName>
    </submittedName>
</protein>
<gene>
    <name evidence="1" type="ORF">LQG66_21985</name>
</gene>
<evidence type="ECO:0000313" key="2">
    <source>
        <dbReference type="Proteomes" id="UP001431010"/>
    </source>
</evidence>
<keyword evidence="2" id="KW-1185">Reference proteome</keyword>